<comment type="subcellular location">
    <subcellularLocation>
        <location evidence="1">Cell inner membrane</location>
        <topology evidence="1">Single-pass membrane protein</topology>
    </subcellularLocation>
    <subcellularLocation>
        <location evidence="15">Cell membrane</location>
        <topology evidence="15">Single-pass membrane protein</topology>
    </subcellularLocation>
</comment>
<dbReference type="RefSeq" id="WP_154738881.1">
    <property type="nucleotide sequence ID" value="NZ_WMBQ01000001.1"/>
</dbReference>
<evidence type="ECO:0000256" key="3">
    <source>
        <dbReference type="ARBA" id="ARBA00022448"/>
    </source>
</evidence>
<dbReference type="CDD" id="cd06503">
    <property type="entry name" value="ATP-synt_Fo_b"/>
    <property type="match status" value="1"/>
</dbReference>
<evidence type="ECO:0000256" key="4">
    <source>
        <dbReference type="ARBA" id="ARBA00022475"/>
    </source>
</evidence>
<name>A0A6I3KJ55_9HYPH</name>
<evidence type="ECO:0000256" key="10">
    <source>
        <dbReference type="ARBA" id="ARBA00023136"/>
    </source>
</evidence>
<evidence type="ECO:0000256" key="8">
    <source>
        <dbReference type="ARBA" id="ARBA00022989"/>
    </source>
</evidence>
<evidence type="ECO:0000256" key="12">
    <source>
        <dbReference type="ARBA" id="ARBA00025198"/>
    </source>
</evidence>
<keyword evidence="3 15" id="KW-0813">Transport</keyword>
<evidence type="ECO:0000256" key="16">
    <source>
        <dbReference type="RuleBase" id="RU003848"/>
    </source>
</evidence>
<evidence type="ECO:0000256" key="13">
    <source>
        <dbReference type="ARBA" id="ARBA00025614"/>
    </source>
</evidence>
<proteinExistence type="inferred from homology"/>
<comment type="function">
    <text evidence="12 15">F(1)F(0) ATP synthase produces ATP from ADP in the presence of a proton or sodium gradient. F-type ATPases consist of two structural domains, F(1) containing the extramembraneous catalytic core and F(0) containing the membrane proton channel, linked together by a central stalk and a peripheral stalk. During catalysis, ATP synthesis in the catalytic domain of F(1) is coupled via a rotary mechanism of the central stalk subunits to proton translocation.</text>
</comment>
<sequence length="165" mass="18315">MHFDLHDPTFWVMIAFFGFIGLLYYYKVHKVVGKALDNRADAIRKELDEARRLRDEAQALLADYKRKSLEAETEAKEILEQARREAEALTAQTRKALQETVERRTKSAEEKIARAEAQALAEVRSSAVDSAIAAAERILKAKASSAATAAGLVEQGIKDLGGKLN</sequence>
<evidence type="ECO:0000313" key="19">
    <source>
        <dbReference type="Proteomes" id="UP000440694"/>
    </source>
</evidence>
<keyword evidence="19" id="KW-1185">Reference proteome</keyword>
<evidence type="ECO:0000313" key="18">
    <source>
        <dbReference type="EMBL" id="MTD94458.1"/>
    </source>
</evidence>
<evidence type="ECO:0000256" key="9">
    <source>
        <dbReference type="ARBA" id="ARBA00023065"/>
    </source>
</evidence>
<keyword evidence="7 15" id="KW-0375">Hydrogen ion transport</keyword>
<accession>A0A6I3KJ55</accession>
<evidence type="ECO:0000256" key="6">
    <source>
        <dbReference type="ARBA" id="ARBA00022692"/>
    </source>
</evidence>
<dbReference type="GO" id="GO:0005886">
    <property type="term" value="C:plasma membrane"/>
    <property type="evidence" value="ECO:0007669"/>
    <property type="project" value="UniProtKB-SubCell"/>
</dbReference>
<reference evidence="18 19" key="1">
    <citation type="submission" date="2019-11" db="EMBL/GenBank/DDBJ databases">
        <title>Identification of a novel strain.</title>
        <authorList>
            <person name="Xu Q."/>
            <person name="Wang G."/>
        </authorList>
    </citation>
    <scope>NUCLEOTIDE SEQUENCE [LARGE SCALE GENOMIC DNA]</scope>
    <source>
        <strain evidence="19">xq</strain>
    </source>
</reference>
<evidence type="ECO:0000256" key="7">
    <source>
        <dbReference type="ARBA" id="ARBA00022781"/>
    </source>
</evidence>
<organism evidence="18 19">
    <name type="scientific">Hyphomicrobium album</name>
    <dbReference type="NCBI Taxonomy" id="2665159"/>
    <lineage>
        <taxon>Bacteria</taxon>
        <taxon>Pseudomonadati</taxon>
        <taxon>Pseudomonadota</taxon>
        <taxon>Alphaproteobacteria</taxon>
        <taxon>Hyphomicrobiales</taxon>
        <taxon>Hyphomicrobiaceae</taxon>
        <taxon>Hyphomicrobium</taxon>
    </lineage>
</organism>
<comment type="similarity">
    <text evidence="2 15 16">Belongs to the ATPase B chain family.</text>
</comment>
<evidence type="ECO:0000256" key="17">
    <source>
        <dbReference type="SAM" id="Coils"/>
    </source>
</evidence>
<evidence type="ECO:0000256" key="14">
    <source>
        <dbReference type="ARBA" id="ARBA00025830"/>
    </source>
</evidence>
<keyword evidence="8 15" id="KW-1133">Transmembrane helix</keyword>
<keyword evidence="9 15" id="KW-0406">Ion transport</keyword>
<keyword evidence="4 15" id="KW-1003">Cell membrane</keyword>
<dbReference type="GO" id="GO:0046961">
    <property type="term" value="F:proton-transporting ATPase activity, rotational mechanism"/>
    <property type="evidence" value="ECO:0007669"/>
    <property type="project" value="TreeGrafter"/>
</dbReference>
<comment type="caution">
    <text evidence="18">The sequence shown here is derived from an EMBL/GenBank/DDBJ whole genome shotgun (WGS) entry which is preliminary data.</text>
</comment>
<keyword evidence="11 15" id="KW-0066">ATP synthesis</keyword>
<feature type="transmembrane region" description="Helical" evidence="15">
    <location>
        <begin position="6"/>
        <end position="26"/>
    </location>
</feature>
<feature type="coiled-coil region" evidence="17">
    <location>
        <begin position="33"/>
        <end position="118"/>
    </location>
</feature>
<dbReference type="AlphaFoldDB" id="A0A6I3KJ55"/>
<dbReference type="PANTHER" id="PTHR33445:SF1">
    <property type="entry name" value="ATP SYNTHASE SUBUNIT B"/>
    <property type="match status" value="1"/>
</dbReference>
<dbReference type="InterPro" id="IPR002146">
    <property type="entry name" value="ATP_synth_b/b'su_bac/chlpt"/>
</dbReference>
<evidence type="ECO:0000256" key="15">
    <source>
        <dbReference type="HAMAP-Rule" id="MF_01398"/>
    </source>
</evidence>
<keyword evidence="6 15" id="KW-0812">Transmembrane</keyword>
<dbReference type="PANTHER" id="PTHR33445">
    <property type="entry name" value="ATP SYNTHASE SUBUNIT B', CHLOROPLASTIC"/>
    <property type="match status" value="1"/>
</dbReference>
<dbReference type="InterPro" id="IPR050059">
    <property type="entry name" value="ATP_synthase_B_chain"/>
</dbReference>
<keyword evidence="17" id="KW-0175">Coiled coil</keyword>
<evidence type="ECO:0000256" key="11">
    <source>
        <dbReference type="ARBA" id="ARBA00023310"/>
    </source>
</evidence>
<dbReference type="GO" id="GO:0046933">
    <property type="term" value="F:proton-transporting ATP synthase activity, rotational mechanism"/>
    <property type="evidence" value="ECO:0007669"/>
    <property type="project" value="UniProtKB-UniRule"/>
</dbReference>
<keyword evidence="5 15" id="KW-0138">CF(0)</keyword>
<dbReference type="Pfam" id="PF00430">
    <property type="entry name" value="ATP-synt_B"/>
    <property type="match status" value="1"/>
</dbReference>
<evidence type="ECO:0000256" key="2">
    <source>
        <dbReference type="ARBA" id="ARBA00005513"/>
    </source>
</evidence>
<dbReference type="HAMAP" id="MF_01398">
    <property type="entry name" value="ATP_synth_b_bprime"/>
    <property type="match status" value="1"/>
</dbReference>
<comment type="subunit">
    <text evidence="14 15">F-type ATPases have 2 components, F(1) - the catalytic core - and F(0) - the membrane proton channel. F(1) has five subunits: alpha(3), beta(3), gamma(1), delta(1), epsilon(1). F(0) has three main subunits: a(1), b(2) and c(10-14). The alpha and beta chains form an alternating ring which encloses part of the gamma chain. F(1) is attached to F(0) by a central stalk formed by the gamma and epsilon chains, while a peripheral stalk is formed by the delta and b chains.</text>
</comment>
<dbReference type="GO" id="GO:0045259">
    <property type="term" value="C:proton-transporting ATP synthase complex"/>
    <property type="evidence" value="ECO:0007669"/>
    <property type="project" value="UniProtKB-KW"/>
</dbReference>
<dbReference type="Proteomes" id="UP000440694">
    <property type="component" value="Unassembled WGS sequence"/>
</dbReference>
<protein>
    <recommendedName>
        <fullName evidence="15">ATP synthase subunit b</fullName>
    </recommendedName>
    <alternativeName>
        <fullName evidence="15">ATP synthase F(0) sector subunit b</fullName>
    </alternativeName>
    <alternativeName>
        <fullName evidence="15">ATPase subunit I</fullName>
    </alternativeName>
    <alternativeName>
        <fullName evidence="15">F-type ATPase subunit b</fullName>
        <shortName evidence="15">F-ATPase subunit b</shortName>
    </alternativeName>
</protein>
<keyword evidence="10 15" id="KW-0472">Membrane</keyword>
<evidence type="ECO:0000256" key="1">
    <source>
        <dbReference type="ARBA" id="ARBA00004377"/>
    </source>
</evidence>
<comment type="function">
    <text evidence="13">Component of the F(0) channel, it forms part of the peripheral stalk, linking F(1) to F(0). The b'-subunit is a diverged and duplicated form of b found in plants and photosynthetic bacteria.</text>
</comment>
<evidence type="ECO:0000256" key="5">
    <source>
        <dbReference type="ARBA" id="ARBA00022547"/>
    </source>
</evidence>
<gene>
    <name evidence="15" type="primary">atpF</name>
    <name evidence="18" type="ORF">GIW81_08935</name>
</gene>
<dbReference type="EMBL" id="WMBQ01000001">
    <property type="protein sequence ID" value="MTD94458.1"/>
    <property type="molecule type" value="Genomic_DNA"/>
</dbReference>